<reference evidence="7" key="1">
    <citation type="submission" date="2020-09" db="EMBL/GenBank/DDBJ databases">
        <authorList>
            <person name="Blom J."/>
        </authorList>
    </citation>
    <scope>NUCLEOTIDE SEQUENCE</scope>
    <source>
        <strain evidence="7">No.713</strain>
    </source>
</reference>
<dbReference type="GO" id="GO:0042910">
    <property type="term" value="F:xenobiotic transmembrane transporter activity"/>
    <property type="evidence" value="ECO:0007669"/>
    <property type="project" value="InterPro"/>
</dbReference>
<protein>
    <recommendedName>
        <fullName evidence="3">Probable multidrug resistance protein NorM</fullName>
    </recommendedName>
    <alternativeName>
        <fullName evidence="5">Multidrug-efflux transporter</fullName>
    </alternativeName>
</protein>
<evidence type="ECO:0000256" key="4">
    <source>
        <dbReference type="ARBA" id="ARBA00022448"/>
    </source>
</evidence>
<dbReference type="GO" id="GO:0005886">
    <property type="term" value="C:plasma membrane"/>
    <property type="evidence" value="ECO:0007669"/>
    <property type="project" value="TreeGrafter"/>
</dbReference>
<feature type="transmembrane region" description="Helical" evidence="6">
    <location>
        <begin position="38"/>
        <end position="57"/>
    </location>
</feature>
<dbReference type="InterPro" id="IPR050222">
    <property type="entry name" value="MATE_MdtK"/>
</dbReference>
<evidence type="ECO:0000313" key="8">
    <source>
        <dbReference type="Proteomes" id="UP001153719"/>
    </source>
</evidence>
<feature type="transmembrane region" description="Helical" evidence="6">
    <location>
        <begin position="69"/>
        <end position="91"/>
    </location>
</feature>
<sequence length="122" mass="13607">MMEGVSILALVFSPLVIGIFSNDTEVIATTTTILRIHIFYQAGDAIFMIYRAALVGLNDTFYVRNISLLGGWFVMIPVSLLLTSVMSFGVVGAWLKLTLNVLISAIFYAGRFHFKLRDRINN</sequence>
<organism evidence="7 8">
    <name type="scientific">Planktothrix pseudagardhii</name>
    <dbReference type="NCBI Taxonomy" id="132604"/>
    <lineage>
        <taxon>Bacteria</taxon>
        <taxon>Bacillati</taxon>
        <taxon>Cyanobacteriota</taxon>
        <taxon>Cyanophyceae</taxon>
        <taxon>Oscillatoriophycideae</taxon>
        <taxon>Oscillatoriales</taxon>
        <taxon>Microcoleaceae</taxon>
        <taxon>Planktothrix</taxon>
    </lineage>
</organism>
<dbReference type="RefSeq" id="WP_254173997.1">
    <property type="nucleotide sequence ID" value="NZ_LR882967.1"/>
</dbReference>
<feature type="transmembrane region" description="Helical" evidence="6">
    <location>
        <begin position="97"/>
        <end position="114"/>
    </location>
</feature>
<keyword evidence="4" id="KW-0813">Transport</keyword>
<evidence type="ECO:0000256" key="6">
    <source>
        <dbReference type="SAM" id="Phobius"/>
    </source>
</evidence>
<dbReference type="PANTHER" id="PTHR43298:SF2">
    <property type="entry name" value="FMN_FAD EXPORTER YEEO-RELATED"/>
    <property type="match status" value="1"/>
</dbReference>
<evidence type="ECO:0000313" key="7">
    <source>
        <dbReference type="EMBL" id="CAD5954711.1"/>
    </source>
</evidence>
<dbReference type="EMBL" id="LR882967">
    <property type="protein sequence ID" value="CAD5954711.1"/>
    <property type="molecule type" value="Genomic_DNA"/>
</dbReference>
<accession>A0A9W4CLP2</accession>
<comment type="similarity">
    <text evidence="2">Belongs to the multi antimicrobial extrusion (MATE) (TC 2.A.66.1) family.</text>
</comment>
<dbReference type="AlphaFoldDB" id="A0A9W4CLP2"/>
<evidence type="ECO:0000256" key="5">
    <source>
        <dbReference type="ARBA" id="ARBA00031636"/>
    </source>
</evidence>
<dbReference type="GO" id="GO:0015297">
    <property type="term" value="F:antiporter activity"/>
    <property type="evidence" value="ECO:0007669"/>
    <property type="project" value="InterPro"/>
</dbReference>
<keyword evidence="6" id="KW-1133">Transmembrane helix</keyword>
<dbReference type="Proteomes" id="UP001153719">
    <property type="component" value="Chromosome"/>
</dbReference>
<keyword evidence="8" id="KW-1185">Reference proteome</keyword>
<comment type="function">
    <text evidence="1">Multidrug efflux pump.</text>
</comment>
<dbReference type="InterPro" id="IPR002528">
    <property type="entry name" value="MATE_fam"/>
</dbReference>
<name>A0A9W4CLP2_9CYAN</name>
<keyword evidence="6" id="KW-0472">Membrane</keyword>
<evidence type="ECO:0000256" key="2">
    <source>
        <dbReference type="ARBA" id="ARBA00010199"/>
    </source>
</evidence>
<dbReference type="PANTHER" id="PTHR43298">
    <property type="entry name" value="MULTIDRUG RESISTANCE PROTEIN NORM-RELATED"/>
    <property type="match status" value="1"/>
</dbReference>
<evidence type="ECO:0000256" key="1">
    <source>
        <dbReference type="ARBA" id="ARBA00003408"/>
    </source>
</evidence>
<keyword evidence="6" id="KW-0812">Transmembrane</keyword>
<dbReference type="KEGG" id="ppsu:NO713_02804"/>
<dbReference type="Pfam" id="PF01554">
    <property type="entry name" value="MatE"/>
    <property type="match status" value="1"/>
</dbReference>
<proteinExistence type="inferred from homology"/>
<evidence type="ECO:0000256" key="3">
    <source>
        <dbReference type="ARBA" id="ARBA00020268"/>
    </source>
</evidence>
<gene>
    <name evidence="7" type="primary">norM</name>
    <name evidence="7" type="ORF">NO713_02804</name>
</gene>